<dbReference type="InterPro" id="IPR011990">
    <property type="entry name" value="TPR-like_helical_dom_sf"/>
</dbReference>
<dbReference type="PANTHER" id="PTHR44102:SF4">
    <property type="entry name" value="PROTEIN NPGR1"/>
    <property type="match status" value="1"/>
</dbReference>
<feature type="repeat" description="TPR" evidence="1">
    <location>
        <begin position="605"/>
        <end position="638"/>
    </location>
</feature>
<keyword evidence="4" id="KW-1185">Reference proteome</keyword>
<accession>A0A0K9NKU0</accession>
<dbReference type="PROSITE" id="PS50005">
    <property type="entry name" value="TPR"/>
    <property type="match status" value="2"/>
</dbReference>
<protein>
    <submittedName>
        <fullName evidence="3">Tetratricopeptide repeat protein 7B</fullName>
    </submittedName>
</protein>
<dbReference type="STRING" id="29655.A0A0K9NKU0"/>
<evidence type="ECO:0000256" key="1">
    <source>
        <dbReference type="PROSITE-ProRule" id="PRU00339"/>
    </source>
</evidence>
<evidence type="ECO:0000313" key="4">
    <source>
        <dbReference type="Proteomes" id="UP000036987"/>
    </source>
</evidence>
<name>A0A0K9NKU0_ZOSMR</name>
<feature type="region of interest" description="Disordered" evidence="2">
    <location>
        <begin position="23"/>
        <end position="47"/>
    </location>
</feature>
<gene>
    <name evidence="3" type="ORF">ZOSMA_86G00290</name>
</gene>
<dbReference type="OMA" id="EYYLACQ"/>
<feature type="repeat" description="TPR" evidence="1">
    <location>
        <begin position="676"/>
        <end position="709"/>
    </location>
</feature>
<keyword evidence="1" id="KW-0802">TPR repeat</keyword>
<dbReference type="OrthoDB" id="29013at2759"/>
<dbReference type="SMART" id="SM00028">
    <property type="entry name" value="TPR"/>
    <property type="match status" value="5"/>
</dbReference>
<dbReference type="InterPro" id="IPR019734">
    <property type="entry name" value="TPR_rpt"/>
</dbReference>
<evidence type="ECO:0000256" key="2">
    <source>
        <dbReference type="SAM" id="MobiDB-lite"/>
    </source>
</evidence>
<dbReference type="AlphaFoldDB" id="A0A0K9NKU0"/>
<sequence>MLCACSGEQFQFEEAPQSPESLATRDFSVSGLSSTRTTGRESKYEDTQVGDVESTLIESLTLNYEEARALLGRLEYQGGNFDAALQVFQGIDICGLKPLMTKAIIERTRHKKPRHKPGEILHLNIISMHSANLLVEAILLKSLCLNQLTRHREAAVECGSILDIFEAAWGNGIPESIAEGNKLQEVFHRALELLPKLWKQAGFLEDSIVSYRRALVKPWNLDCQKVAMLEKDLAVILLYGGLQSTEAPFHLQKILHLGKSMTYLEESIMLLLILLRKVVSKEIAWDPDIIEHLGFALSTSDQYSYLGTQIEHLLPGSYNRAERWYLLALCYSAAGQDDVSLNLLRKVFVRSENRTSYLFPSLVYAAKLCGRNQNHAHEGIKLAERALLCAKRRRDKHLMGMAYHLIGICYQNFSRDSMCDSQRLAFQKRSLMALRNANVFESYDHDLVLSFAIVNAMQRNLKSAIEYTIKYSDMVAGTFVKSWELLALVLSAEQKYTEAESIVDLALGETAGSSDEMELLRLKGMLQNIQKQPKGSIETYKNLLAVMQLHTAKLQDTDSFSSKAKIRRIELDAWLDLAKIYMNHGLPGDSEICLDKAKLLGYFSPRTWYTSGKLFEAESSHDNALAAFSISLSINPDYVPSMVGTAEILMKVGGHSVLPISRSFLMNALRLEPMNHEAWMNLGLVWKKYGMLVQAADCFQAACELNQSSFIHEITIFNR</sequence>
<dbReference type="Proteomes" id="UP000036987">
    <property type="component" value="Unassembled WGS sequence"/>
</dbReference>
<dbReference type="InterPro" id="IPR043376">
    <property type="entry name" value="NPG1-like"/>
</dbReference>
<reference evidence="4" key="1">
    <citation type="journal article" date="2016" name="Nature">
        <title>The genome of the seagrass Zostera marina reveals angiosperm adaptation to the sea.</title>
        <authorList>
            <person name="Olsen J.L."/>
            <person name="Rouze P."/>
            <person name="Verhelst B."/>
            <person name="Lin Y.-C."/>
            <person name="Bayer T."/>
            <person name="Collen J."/>
            <person name="Dattolo E."/>
            <person name="De Paoli E."/>
            <person name="Dittami S."/>
            <person name="Maumus F."/>
            <person name="Michel G."/>
            <person name="Kersting A."/>
            <person name="Lauritano C."/>
            <person name="Lohaus R."/>
            <person name="Toepel M."/>
            <person name="Tonon T."/>
            <person name="Vanneste K."/>
            <person name="Amirebrahimi M."/>
            <person name="Brakel J."/>
            <person name="Bostroem C."/>
            <person name="Chovatia M."/>
            <person name="Grimwood J."/>
            <person name="Jenkins J.W."/>
            <person name="Jueterbock A."/>
            <person name="Mraz A."/>
            <person name="Stam W.T."/>
            <person name="Tice H."/>
            <person name="Bornberg-Bauer E."/>
            <person name="Green P.J."/>
            <person name="Pearson G.A."/>
            <person name="Procaccini G."/>
            <person name="Duarte C.M."/>
            <person name="Schmutz J."/>
            <person name="Reusch T.B.H."/>
            <person name="Van de Peer Y."/>
        </authorList>
    </citation>
    <scope>NUCLEOTIDE SEQUENCE [LARGE SCALE GENOMIC DNA]</scope>
    <source>
        <strain evidence="4">cv. Finnish</strain>
    </source>
</reference>
<dbReference type="Gene3D" id="1.25.40.10">
    <property type="entry name" value="Tetratricopeptide repeat domain"/>
    <property type="match status" value="3"/>
</dbReference>
<proteinExistence type="predicted"/>
<organism evidence="3 4">
    <name type="scientific">Zostera marina</name>
    <name type="common">Eelgrass</name>
    <dbReference type="NCBI Taxonomy" id="29655"/>
    <lineage>
        <taxon>Eukaryota</taxon>
        <taxon>Viridiplantae</taxon>
        <taxon>Streptophyta</taxon>
        <taxon>Embryophyta</taxon>
        <taxon>Tracheophyta</taxon>
        <taxon>Spermatophyta</taxon>
        <taxon>Magnoliopsida</taxon>
        <taxon>Liliopsida</taxon>
        <taxon>Zosteraceae</taxon>
        <taxon>Zostera</taxon>
    </lineage>
</organism>
<dbReference type="PANTHER" id="PTHR44102">
    <property type="entry name" value="PROTEIN NPG1"/>
    <property type="match status" value="1"/>
</dbReference>
<dbReference type="SUPFAM" id="SSF48452">
    <property type="entry name" value="TPR-like"/>
    <property type="match status" value="2"/>
</dbReference>
<comment type="caution">
    <text evidence="3">The sequence shown here is derived from an EMBL/GenBank/DDBJ whole genome shotgun (WGS) entry which is preliminary data.</text>
</comment>
<dbReference type="EMBL" id="LFYR01002072">
    <property type="protein sequence ID" value="KMZ57394.1"/>
    <property type="molecule type" value="Genomic_DNA"/>
</dbReference>
<evidence type="ECO:0000313" key="3">
    <source>
        <dbReference type="EMBL" id="KMZ57394.1"/>
    </source>
</evidence>